<dbReference type="Proteomes" id="UP001642520">
    <property type="component" value="Unassembled WGS sequence"/>
</dbReference>
<dbReference type="Gene3D" id="6.10.250.3110">
    <property type="match status" value="1"/>
</dbReference>
<dbReference type="EMBL" id="CAXAJV020001300">
    <property type="protein sequence ID" value="CAL7950048.1"/>
    <property type="molecule type" value="Genomic_DNA"/>
</dbReference>
<keyword evidence="4" id="KW-1185">Reference proteome</keyword>
<evidence type="ECO:0000259" key="2">
    <source>
        <dbReference type="Pfam" id="PF17675"/>
    </source>
</evidence>
<sequence>MVDMKSNVSFACQRCLQPLRLDPSFYHLGEHTLAELSLPIQQQVVGEIEPQSGSMEHLVPPFKLTESANGTNGFMLVGDSGETENLSHHLKVRATLFDILSSSSSADHPLCDECTDSLLLLMDQQLRMTEGEWSDYNEYLKKLEMEQQQQGHEDVEMETLTKELQDVKSEEERMISELEALRKEEIATRNAIAQQERERERLQSEEDRYWKEYSKHKRDLILAEDEYRSLECQLAYAASQLERLKKTNVFNATFHIWHSGHFGTINSFSSIW</sequence>
<dbReference type="Gene3D" id="1.10.418.40">
    <property type="entry name" value="Autophagy protein 6/Beclin 1"/>
    <property type="match status" value="1"/>
</dbReference>
<dbReference type="InterPro" id="IPR041691">
    <property type="entry name" value="Atg6/beclin_CC"/>
</dbReference>
<accession>A0ABP1PBZ6</accession>
<comment type="caution">
    <text evidence="3">The sequence shown here is derived from an EMBL/GenBank/DDBJ whole genome shotgun (WGS) entry which is preliminary data.</text>
</comment>
<evidence type="ECO:0000313" key="3">
    <source>
        <dbReference type="EMBL" id="CAL7950048.1"/>
    </source>
</evidence>
<protein>
    <recommendedName>
        <fullName evidence="2">Atg6/beclin coiled-coil domain-containing protein</fullName>
    </recommendedName>
</protein>
<name>A0ABP1PBZ6_XYLVO</name>
<reference evidence="3 4" key="1">
    <citation type="submission" date="2024-08" db="EMBL/GenBank/DDBJ databases">
        <authorList>
            <person name="Will J Nash"/>
            <person name="Angela Man"/>
            <person name="Seanna McTaggart"/>
            <person name="Kendall Baker"/>
            <person name="Tom Barker"/>
            <person name="Leah Catchpole"/>
            <person name="Alex Durrant"/>
            <person name="Karim Gharbi"/>
            <person name="Naomi Irish"/>
            <person name="Gemy Kaithakottil"/>
            <person name="Debby Ku"/>
            <person name="Aaliyah Providence"/>
            <person name="Felix Shaw"/>
            <person name="David Swarbreck"/>
            <person name="Chris Watkins"/>
            <person name="Ann M. McCartney"/>
            <person name="Giulio Formenti"/>
            <person name="Alice Mouton"/>
            <person name="Noel Vella"/>
            <person name="Bjorn M von Reumont"/>
            <person name="Adriana Vella"/>
            <person name="Wilfried Haerty"/>
        </authorList>
    </citation>
    <scope>NUCLEOTIDE SEQUENCE [LARGE SCALE GENOMIC DNA]</scope>
</reference>
<dbReference type="PANTHER" id="PTHR12768:SF4">
    <property type="entry name" value="BECLIN-1"/>
    <property type="match status" value="1"/>
</dbReference>
<gene>
    <name evidence="3" type="ORF">XYLVIOL_LOCUS9735</name>
</gene>
<evidence type="ECO:0000256" key="1">
    <source>
        <dbReference type="SAM" id="Coils"/>
    </source>
</evidence>
<proteinExistence type="predicted"/>
<organism evidence="3 4">
    <name type="scientific">Xylocopa violacea</name>
    <name type="common">Violet carpenter bee</name>
    <name type="synonym">Apis violacea</name>
    <dbReference type="NCBI Taxonomy" id="135666"/>
    <lineage>
        <taxon>Eukaryota</taxon>
        <taxon>Metazoa</taxon>
        <taxon>Ecdysozoa</taxon>
        <taxon>Arthropoda</taxon>
        <taxon>Hexapoda</taxon>
        <taxon>Insecta</taxon>
        <taxon>Pterygota</taxon>
        <taxon>Neoptera</taxon>
        <taxon>Endopterygota</taxon>
        <taxon>Hymenoptera</taxon>
        <taxon>Apocrita</taxon>
        <taxon>Aculeata</taxon>
        <taxon>Apoidea</taxon>
        <taxon>Anthophila</taxon>
        <taxon>Apidae</taxon>
        <taxon>Xylocopa</taxon>
        <taxon>Xylocopa</taxon>
    </lineage>
</organism>
<feature type="domain" description="Atg6/beclin coiled-coil" evidence="2">
    <location>
        <begin position="109"/>
        <end position="241"/>
    </location>
</feature>
<keyword evidence="1" id="KW-0175">Coiled coil</keyword>
<dbReference type="InterPro" id="IPR038274">
    <property type="entry name" value="Atg6/Beclin_C_sf"/>
</dbReference>
<feature type="coiled-coil region" evidence="1">
    <location>
        <begin position="157"/>
        <end position="247"/>
    </location>
</feature>
<dbReference type="InterPro" id="IPR007243">
    <property type="entry name" value="Atg6/Beclin"/>
</dbReference>
<evidence type="ECO:0000313" key="4">
    <source>
        <dbReference type="Proteomes" id="UP001642520"/>
    </source>
</evidence>
<dbReference type="Pfam" id="PF17675">
    <property type="entry name" value="APG6_N"/>
    <property type="match status" value="1"/>
</dbReference>
<dbReference type="PANTHER" id="PTHR12768">
    <property type="entry name" value="BECLIN 1"/>
    <property type="match status" value="1"/>
</dbReference>